<organism evidence="9">
    <name type="scientific">freshwater metagenome</name>
    <dbReference type="NCBI Taxonomy" id="449393"/>
    <lineage>
        <taxon>unclassified sequences</taxon>
        <taxon>metagenomes</taxon>
        <taxon>ecological metagenomes</taxon>
    </lineage>
</organism>
<dbReference type="InterPro" id="IPR037069">
    <property type="entry name" value="AcylCoA_DH/ox_N_sf"/>
</dbReference>
<dbReference type="GO" id="GO:0016627">
    <property type="term" value="F:oxidoreductase activity, acting on the CH-CH group of donors"/>
    <property type="evidence" value="ECO:0007669"/>
    <property type="project" value="InterPro"/>
</dbReference>
<dbReference type="InterPro" id="IPR036250">
    <property type="entry name" value="AcylCo_DH-like_C"/>
</dbReference>
<dbReference type="GO" id="GO:0050660">
    <property type="term" value="F:flavin adenine dinucleotide binding"/>
    <property type="evidence" value="ECO:0007669"/>
    <property type="project" value="InterPro"/>
</dbReference>
<dbReference type="SUPFAM" id="SSF56645">
    <property type="entry name" value="Acyl-CoA dehydrogenase NM domain-like"/>
    <property type="match status" value="1"/>
</dbReference>
<dbReference type="GO" id="GO:0005886">
    <property type="term" value="C:plasma membrane"/>
    <property type="evidence" value="ECO:0007669"/>
    <property type="project" value="TreeGrafter"/>
</dbReference>
<dbReference type="InterPro" id="IPR052161">
    <property type="entry name" value="Mycobact_Acyl-CoA_DH"/>
</dbReference>
<evidence type="ECO:0000256" key="1">
    <source>
        <dbReference type="ARBA" id="ARBA00001974"/>
    </source>
</evidence>
<evidence type="ECO:0000256" key="2">
    <source>
        <dbReference type="ARBA" id="ARBA00009347"/>
    </source>
</evidence>
<reference evidence="9" key="1">
    <citation type="submission" date="2020-05" db="EMBL/GenBank/DDBJ databases">
        <authorList>
            <person name="Chiriac C."/>
            <person name="Salcher M."/>
            <person name="Ghai R."/>
            <person name="Kavagutti S V."/>
        </authorList>
    </citation>
    <scope>NUCLEOTIDE SEQUENCE</scope>
</reference>
<feature type="domain" description="Acyl-CoA dehydrogenase/oxidase N-terminal" evidence="8">
    <location>
        <begin position="36"/>
        <end position="113"/>
    </location>
</feature>
<comment type="cofactor">
    <cofactor evidence="1">
        <name>FAD</name>
        <dbReference type="ChEBI" id="CHEBI:57692"/>
    </cofactor>
</comment>
<dbReference type="AlphaFoldDB" id="A0A6J6L4T4"/>
<feature type="domain" description="Acyl-CoA dehydrogenase/oxidase C-terminal" evidence="6">
    <location>
        <begin position="223"/>
        <end position="380"/>
    </location>
</feature>
<evidence type="ECO:0000256" key="4">
    <source>
        <dbReference type="ARBA" id="ARBA00022827"/>
    </source>
</evidence>
<sequence>MRVVDTSTIDEVRIAEMAKELLAEFPPSKVSAIEFLGAQFDKGLAWVHFPVGHGGLGVSPKLQKTVNEVLYAQGAPNPVMRNPIGHGMCGPTVVEWGSEAQKSRYLRPLFTGEEVWCQLFSEPGSGSDFAGLSAKGVKDGEEWICNGQKVWTTLAHLSRWGLLVVRTDAEAVKHAGLTAFVVDMQAPGVEIRPLRQMTGEAEFNEVYFTDVRIPDAEMLGKPGDGWRVSLTTLMNERVSIGGAIPQKGTGAIAHAVKTWKAIPTELQDDASRDELMQLWIRAEVHRLTNIRANAQRRMGAPGPEGSIGKMESANLNKAVYEFTIGLMGAEGMLYGSYEMVRPETAMSFDGIQKAFLRSRANSIEGGTTEVMKNILGERILGLPGDVRVDRDVAWSKVPRN</sequence>
<gene>
    <name evidence="9" type="ORF">UFOPK2169_01122</name>
</gene>
<dbReference type="SUPFAM" id="SSF47203">
    <property type="entry name" value="Acyl-CoA dehydrogenase C-terminal domain-like"/>
    <property type="match status" value="1"/>
</dbReference>
<evidence type="ECO:0000259" key="6">
    <source>
        <dbReference type="Pfam" id="PF00441"/>
    </source>
</evidence>
<evidence type="ECO:0000259" key="7">
    <source>
        <dbReference type="Pfam" id="PF02770"/>
    </source>
</evidence>
<dbReference type="Pfam" id="PF02771">
    <property type="entry name" value="Acyl-CoA_dh_N"/>
    <property type="match status" value="1"/>
</dbReference>
<dbReference type="Gene3D" id="1.10.540.10">
    <property type="entry name" value="Acyl-CoA dehydrogenase/oxidase, N-terminal domain"/>
    <property type="match status" value="1"/>
</dbReference>
<dbReference type="Gene3D" id="2.40.110.10">
    <property type="entry name" value="Butyryl-CoA Dehydrogenase, subunit A, domain 2"/>
    <property type="match status" value="1"/>
</dbReference>
<feature type="domain" description="Acyl-CoA oxidase/dehydrogenase middle" evidence="7">
    <location>
        <begin position="117"/>
        <end position="211"/>
    </location>
</feature>
<keyword evidence="4" id="KW-0274">FAD</keyword>
<evidence type="ECO:0000313" key="9">
    <source>
        <dbReference type="EMBL" id="CAB4656692.1"/>
    </source>
</evidence>
<name>A0A6J6L4T4_9ZZZZ</name>
<accession>A0A6J6L4T4</accession>
<proteinExistence type="inferred from homology"/>
<protein>
    <submittedName>
        <fullName evidence="9">Unannotated protein</fullName>
    </submittedName>
</protein>
<dbReference type="Pfam" id="PF00441">
    <property type="entry name" value="Acyl-CoA_dh_1"/>
    <property type="match status" value="1"/>
</dbReference>
<keyword evidence="3" id="KW-0285">Flavoprotein</keyword>
<dbReference type="Pfam" id="PF02770">
    <property type="entry name" value="Acyl-CoA_dh_M"/>
    <property type="match status" value="1"/>
</dbReference>
<dbReference type="InterPro" id="IPR009100">
    <property type="entry name" value="AcylCoA_DH/oxidase_NM_dom_sf"/>
</dbReference>
<dbReference type="InterPro" id="IPR009075">
    <property type="entry name" value="AcylCo_DH/oxidase_C"/>
</dbReference>
<evidence type="ECO:0000259" key="8">
    <source>
        <dbReference type="Pfam" id="PF02771"/>
    </source>
</evidence>
<dbReference type="Gene3D" id="1.20.140.10">
    <property type="entry name" value="Butyryl-CoA Dehydrogenase, subunit A, domain 3"/>
    <property type="match status" value="1"/>
</dbReference>
<evidence type="ECO:0000256" key="5">
    <source>
        <dbReference type="ARBA" id="ARBA00023002"/>
    </source>
</evidence>
<evidence type="ECO:0000256" key="3">
    <source>
        <dbReference type="ARBA" id="ARBA00022630"/>
    </source>
</evidence>
<dbReference type="InterPro" id="IPR046373">
    <property type="entry name" value="Acyl-CoA_Oxase/DH_mid-dom_sf"/>
</dbReference>
<dbReference type="InterPro" id="IPR006091">
    <property type="entry name" value="Acyl-CoA_Oxase/DH_mid-dom"/>
</dbReference>
<comment type="similarity">
    <text evidence="2">Belongs to the acyl-CoA dehydrogenase family.</text>
</comment>
<dbReference type="InterPro" id="IPR013786">
    <property type="entry name" value="AcylCoA_DH/ox_N"/>
</dbReference>
<keyword evidence="5" id="KW-0560">Oxidoreductase</keyword>
<dbReference type="PANTHER" id="PTHR43292">
    <property type="entry name" value="ACYL-COA DEHYDROGENASE"/>
    <property type="match status" value="1"/>
</dbReference>
<dbReference type="FunFam" id="2.40.110.10:FF:000011">
    <property type="entry name" value="Acyl-CoA dehydrogenase FadE34"/>
    <property type="match status" value="1"/>
</dbReference>
<dbReference type="PANTHER" id="PTHR43292:SF4">
    <property type="entry name" value="ACYL-COA DEHYDROGENASE FADE34"/>
    <property type="match status" value="1"/>
</dbReference>
<dbReference type="EMBL" id="CAEZWE010000045">
    <property type="protein sequence ID" value="CAB4656692.1"/>
    <property type="molecule type" value="Genomic_DNA"/>
</dbReference>